<evidence type="ECO:0000256" key="3">
    <source>
        <dbReference type="ARBA" id="ARBA00023125"/>
    </source>
</evidence>
<dbReference type="Gene3D" id="1.25.40.10">
    <property type="entry name" value="Tetratricopeptide repeat domain"/>
    <property type="match status" value="1"/>
</dbReference>
<dbReference type="SUPFAM" id="SSF52540">
    <property type="entry name" value="P-loop containing nucleoside triphosphate hydrolases"/>
    <property type="match status" value="1"/>
</dbReference>
<feature type="compositionally biased region" description="Low complexity" evidence="6">
    <location>
        <begin position="640"/>
        <end position="665"/>
    </location>
</feature>
<evidence type="ECO:0000313" key="8">
    <source>
        <dbReference type="EMBL" id="RCG26846.1"/>
    </source>
</evidence>
<comment type="similarity">
    <text evidence="1">Belongs to the AfsR/DnrI/RedD regulatory family.</text>
</comment>
<dbReference type="SMART" id="SM01043">
    <property type="entry name" value="BTAD"/>
    <property type="match status" value="1"/>
</dbReference>
<reference evidence="8 9" key="1">
    <citation type="submission" date="2018-06" db="EMBL/GenBank/DDBJ databases">
        <title>Sphaerisporangium craniellae sp. nov., isolated from a marine sponge in the South China Sea.</title>
        <authorList>
            <person name="Li L."/>
        </authorList>
    </citation>
    <scope>NUCLEOTIDE SEQUENCE [LARGE SCALE GENOMIC DNA]</scope>
    <source>
        <strain evidence="8 9">CCTCC AA 208026</strain>
    </source>
</reference>
<dbReference type="GO" id="GO:0043531">
    <property type="term" value="F:ADP binding"/>
    <property type="evidence" value="ECO:0007669"/>
    <property type="project" value="InterPro"/>
</dbReference>
<dbReference type="Pfam" id="PF00486">
    <property type="entry name" value="Trans_reg_C"/>
    <property type="match status" value="1"/>
</dbReference>
<dbReference type="PANTHER" id="PTHR35807:SF1">
    <property type="entry name" value="TRANSCRIPTIONAL REGULATOR REDD"/>
    <property type="match status" value="1"/>
</dbReference>
<dbReference type="PANTHER" id="PTHR35807">
    <property type="entry name" value="TRANSCRIPTIONAL REGULATOR REDD-RELATED"/>
    <property type="match status" value="1"/>
</dbReference>
<proteinExistence type="inferred from homology"/>
<evidence type="ECO:0000256" key="6">
    <source>
        <dbReference type="SAM" id="MobiDB-lite"/>
    </source>
</evidence>
<evidence type="ECO:0000256" key="1">
    <source>
        <dbReference type="ARBA" id="ARBA00005820"/>
    </source>
</evidence>
<dbReference type="InterPro" id="IPR051677">
    <property type="entry name" value="AfsR-DnrI-RedD_regulator"/>
</dbReference>
<dbReference type="RefSeq" id="WP_114031975.1">
    <property type="nucleotide sequence ID" value="NZ_QOIL01000018.1"/>
</dbReference>
<dbReference type="InterPro" id="IPR001867">
    <property type="entry name" value="OmpR/PhoB-type_DNA-bd"/>
</dbReference>
<dbReference type="SUPFAM" id="SSF48452">
    <property type="entry name" value="TPR-like"/>
    <property type="match status" value="1"/>
</dbReference>
<dbReference type="SMART" id="SM00862">
    <property type="entry name" value="Trans_reg_C"/>
    <property type="match status" value="1"/>
</dbReference>
<dbReference type="InterPro" id="IPR036388">
    <property type="entry name" value="WH-like_DNA-bd_sf"/>
</dbReference>
<dbReference type="AlphaFoldDB" id="A0A367F8Z7"/>
<keyword evidence="3 5" id="KW-0238">DNA-binding</keyword>
<dbReference type="Pfam" id="PF03704">
    <property type="entry name" value="BTAD"/>
    <property type="match status" value="1"/>
</dbReference>
<sequence length="694" mass="73758">MEFRVLGSLQVVDEGADLTPSAAKVRAVLAMLVLRHNQIVSTRELIDELWGERPPATALPTLHTYVYKLRKMLGTGGPASVVTQPYGYLLATTPETIDVFRFDRLVAEGWNALERGDPQHATGTLTQALALWRGPALGNLAAGELLSAQITRLEESRLRALQLRLAADLRLGRHRELISELKELIATYPLNEDFYAKLMTALYQVGRRGEALEVFHNLRQVLIGQLGLEPSPALCRLQQRLLSADPGLDQPGLDQPELVDPLPETSSPAPQASPPPAPLSPPPARPVEVRPAQLPPDIADFVGRAQLTDRIAAVLAGTAEPGTAVRVLCLSGMPGVGQTALAVHAAHRARAAFPSGQLFAGLGGGAAPADPGEVLAGFLRAAGVAPGDVPADRDERSKLFRTWCSDRQVLIVLDDASNAAQIQPLLPGSAGCAVIVTSRFALHGFAGASMVELDPLTQEEGLELLGRIVGPARTGAERHAAERIVRLCGRLPLALRCAGSRLAAGQGLTLGTFADRLEDPRTRLADLSVADLDVRTAFRGTYERLGDPERSLFRLLGLLQTPYITTRQTGALLGCEDDHAERLLARLAGCHLLSARPGSPEVRYGIHELVRLYARECLERELDAFGEHPGGEHAGDARPGEPGQAVAGAAPVPGQSTAQAQARGDQAGDGERSLPVLVRPAGCVNGGPARVLGP</sequence>
<name>A0A367F8Z7_9ACTN</name>
<feature type="domain" description="OmpR/PhoB-type" evidence="7">
    <location>
        <begin position="1"/>
        <end position="92"/>
    </location>
</feature>
<dbReference type="InterPro" id="IPR016032">
    <property type="entry name" value="Sig_transdc_resp-reg_C-effctor"/>
</dbReference>
<feature type="region of interest" description="Disordered" evidence="6">
    <location>
        <begin position="625"/>
        <end position="679"/>
    </location>
</feature>
<evidence type="ECO:0000256" key="2">
    <source>
        <dbReference type="ARBA" id="ARBA00023015"/>
    </source>
</evidence>
<dbReference type="Gene3D" id="1.10.10.10">
    <property type="entry name" value="Winged helix-like DNA-binding domain superfamily/Winged helix DNA-binding domain"/>
    <property type="match status" value="1"/>
</dbReference>
<dbReference type="FunFam" id="1.25.40.10:FF:000222">
    <property type="entry name" value="SARP family transcriptional regulator"/>
    <property type="match status" value="1"/>
</dbReference>
<feature type="compositionally biased region" description="Pro residues" evidence="6">
    <location>
        <begin position="271"/>
        <end position="285"/>
    </location>
</feature>
<dbReference type="EMBL" id="QOIL01000018">
    <property type="protein sequence ID" value="RCG26846.1"/>
    <property type="molecule type" value="Genomic_DNA"/>
</dbReference>
<dbReference type="Proteomes" id="UP000253094">
    <property type="component" value="Unassembled WGS sequence"/>
</dbReference>
<feature type="compositionally biased region" description="Basic and acidic residues" evidence="6">
    <location>
        <begin position="625"/>
        <end position="639"/>
    </location>
</feature>
<evidence type="ECO:0000256" key="5">
    <source>
        <dbReference type="PROSITE-ProRule" id="PRU01091"/>
    </source>
</evidence>
<accession>A0A367F8Z7</accession>
<dbReference type="InterPro" id="IPR005158">
    <property type="entry name" value="BTAD"/>
</dbReference>
<evidence type="ECO:0000259" key="7">
    <source>
        <dbReference type="PROSITE" id="PS51755"/>
    </source>
</evidence>
<organism evidence="8 9">
    <name type="scientific">Sphaerisporangium album</name>
    <dbReference type="NCBI Taxonomy" id="509200"/>
    <lineage>
        <taxon>Bacteria</taxon>
        <taxon>Bacillati</taxon>
        <taxon>Actinomycetota</taxon>
        <taxon>Actinomycetes</taxon>
        <taxon>Streptosporangiales</taxon>
        <taxon>Streptosporangiaceae</taxon>
        <taxon>Sphaerisporangium</taxon>
    </lineage>
</organism>
<dbReference type="GO" id="GO:0003677">
    <property type="term" value="F:DNA binding"/>
    <property type="evidence" value="ECO:0007669"/>
    <property type="project" value="UniProtKB-UniRule"/>
</dbReference>
<gene>
    <name evidence="8" type="ORF">DQ384_28605</name>
</gene>
<dbReference type="InterPro" id="IPR011990">
    <property type="entry name" value="TPR-like_helical_dom_sf"/>
</dbReference>
<feature type="region of interest" description="Disordered" evidence="6">
    <location>
        <begin position="245"/>
        <end position="290"/>
    </location>
</feature>
<dbReference type="InterPro" id="IPR027417">
    <property type="entry name" value="P-loop_NTPase"/>
</dbReference>
<keyword evidence="2" id="KW-0805">Transcription regulation</keyword>
<comment type="caution">
    <text evidence="8">The sequence shown here is derived from an EMBL/GenBank/DDBJ whole genome shotgun (WGS) entry which is preliminary data.</text>
</comment>
<feature type="DNA-binding region" description="OmpR/PhoB-type" evidence="5">
    <location>
        <begin position="1"/>
        <end position="92"/>
    </location>
</feature>
<evidence type="ECO:0000313" key="9">
    <source>
        <dbReference type="Proteomes" id="UP000253094"/>
    </source>
</evidence>
<evidence type="ECO:0000256" key="4">
    <source>
        <dbReference type="ARBA" id="ARBA00023163"/>
    </source>
</evidence>
<dbReference type="OrthoDB" id="5521887at2"/>
<keyword evidence="4" id="KW-0804">Transcription</keyword>
<dbReference type="GO" id="GO:0006355">
    <property type="term" value="P:regulation of DNA-templated transcription"/>
    <property type="evidence" value="ECO:0007669"/>
    <property type="project" value="InterPro"/>
</dbReference>
<dbReference type="Gene3D" id="3.40.50.300">
    <property type="entry name" value="P-loop containing nucleotide triphosphate hydrolases"/>
    <property type="match status" value="1"/>
</dbReference>
<dbReference type="PRINTS" id="PR00364">
    <property type="entry name" value="DISEASERSIST"/>
</dbReference>
<dbReference type="CDD" id="cd15831">
    <property type="entry name" value="BTAD"/>
    <property type="match status" value="1"/>
</dbReference>
<dbReference type="SUPFAM" id="SSF46894">
    <property type="entry name" value="C-terminal effector domain of the bipartite response regulators"/>
    <property type="match status" value="1"/>
</dbReference>
<protein>
    <submittedName>
        <fullName evidence="8">AfsR/SARP family transcriptional regulator</fullName>
    </submittedName>
</protein>
<keyword evidence="9" id="KW-1185">Reference proteome</keyword>
<dbReference type="GO" id="GO:0000160">
    <property type="term" value="P:phosphorelay signal transduction system"/>
    <property type="evidence" value="ECO:0007669"/>
    <property type="project" value="InterPro"/>
</dbReference>
<dbReference type="PROSITE" id="PS51755">
    <property type="entry name" value="OMPR_PHOB"/>
    <property type="match status" value="1"/>
</dbReference>